<feature type="compositionally biased region" description="Polar residues" evidence="1">
    <location>
        <begin position="1"/>
        <end position="18"/>
    </location>
</feature>
<evidence type="ECO:0000313" key="3">
    <source>
        <dbReference type="Proteomes" id="UP000734854"/>
    </source>
</evidence>
<dbReference type="EMBL" id="JACMSC010000016">
    <property type="protein sequence ID" value="KAG6483277.1"/>
    <property type="molecule type" value="Genomic_DNA"/>
</dbReference>
<sequence length="96" mass="10764">MKQQQRPPTELVNSSTFLMSPGVNHPMKPPSNQNTSNNYDLLSCWRDQGKKSSDNVSSSNGVLFYNFLSPGPTRNEKRPSVMREPLVGGIDLDRKL</sequence>
<reference evidence="2 3" key="1">
    <citation type="submission" date="2020-08" db="EMBL/GenBank/DDBJ databases">
        <title>Plant Genome Project.</title>
        <authorList>
            <person name="Zhang R.-G."/>
        </authorList>
    </citation>
    <scope>NUCLEOTIDE SEQUENCE [LARGE SCALE GENOMIC DNA]</scope>
    <source>
        <tissue evidence="2">Rhizome</tissue>
    </source>
</reference>
<comment type="caution">
    <text evidence="2">The sequence shown here is derived from an EMBL/GenBank/DDBJ whole genome shotgun (WGS) entry which is preliminary data.</text>
</comment>
<evidence type="ECO:0000313" key="2">
    <source>
        <dbReference type="EMBL" id="KAG6483277.1"/>
    </source>
</evidence>
<organism evidence="2 3">
    <name type="scientific">Zingiber officinale</name>
    <name type="common">Ginger</name>
    <name type="synonym">Amomum zingiber</name>
    <dbReference type="NCBI Taxonomy" id="94328"/>
    <lineage>
        <taxon>Eukaryota</taxon>
        <taxon>Viridiplantae</taxon>
        <taxon>Streptophyta</taxon>
        <taxon>Embryophyta</taxon>
        <taxon>Tracheophyta</taxon>
        <taxon>Spermatophyta</taxon>
        <taxon>Magnoliopsida</taxon>
        <taxon>Liliopsida</taxon>
        <taxon>Zingiberales</taxon>
        <taxon>Zingiberaceae</taxon>
        <taxon>Zingiber</taxon>
    </lineage>
</organism>
<keyword evidence="3" id="KW-1185">Reference proteome</keyword>
<dbReference type="Proteomes" id="UP000734854">
    <property type="component" value="Unassembled WGS sequence"/>
</dbReference>
<gene>
    <name evidence="2" type="ORF">ZIOFF_059919</name>
</gene>
<name>A0A8J5FA25_ZINOF</name>
<protein>
    <submittedName>
        <fullName evidence="2">Uncharacterized protein</fullName>
    </submittedName>
</protein>
<accession>A0A8J5FA25</accession>
<proteinExistence type="predicted"/>
<feature type="region of interest" description="Disordered" evidence="1">
    <location>
        <begin position="1"/>
        <end position="35"/>
    </location>
</feature>
<dbReference type="AlphaFoldDB" id="A0A8J5FA25"/>
<evidence type="ECO:0000256" key="1">
    <source>
        <dbReference type="SAM" id="MobiDB-lite"/>
    </source>
</evidence>